<keyword evidence="3" id="KW-1185">Reference proteome</keyword>
<dbReference type="PROSITE" id="PS51462">
    <property type="entry name" value="NUDIX"/>
    <property type="match status" value="1"/>
</dbReference>
<protein>
    <recommendedName>
        <fullName evidence="1">Nudix hydrolase domain-containing protein</fullName>
    </recommendedName>
</protein>
<dbReference type="AlphaFoldDB" id="A0A2A6RNY7"/>
<evidence type="ECO:0000313" key="2">
    <source>
        <dbReference type="EMBL" id="PDW04550.1"/>
    </source>
</evidence>
<dbReference type="Gene3D" id="3.90.79.10">
    <property type="entry name" value="Nucleoside Triphosphate Pyrophosphohydrolase"/>
    <property type="match status" value="1"/>
</dbReference>
<feature type="domain" description="Nudix hydrolase" evidence="1">
    <location>
        <begin position="139"/>
        <end position="275"/>
    </location>
</feature>
<gene>
    <name evidence="2" type="ORF">CJ255_03285</name>
</gene>
<dbReference type="InterPro" id="IPR000086">
    <property type="entry name" value="NUDIX_hydrolase_dom"/>
</dbReference>
<dbReference type="EMBL" id="NQWI01000008">
    <property type="protein sequence ID" value="PDW04550.1"/>
    <property type="molecule type" value="Genomic_DNA"/>
</dbReference>
<dbReference type="RefSeq" id="WP_097642673.1">
    <property type="nucleotide sequence ID" value="NZ_NQWI01000008.1"/>
</dbReference>
<accession>A0A2A6RNY7</accession>
<comment type="caution">
    <text evidence="2">The sequence shown here is derived from an EMBL/GenBank/DDBJ whole genome shotgun (WGS) entry which is preliminary data.</text>
</comment>
<reference evidence="3" key="1">
    <citation type="submission" date="2017-08" db="EMBL/GenBank/DDBJ databases">
        <authorList>
            <person name="Grouzdev D.S."/>
            <person name="Gaisin V.A."/>
            <person name="Rysina M.S."/>
            <person name="Gorlenko V.M."/>
        </authorList>
    </citation>
    <scope>NUCLEOTIDE SEQUENCE [LARGE SCALE GENOMIC DNA]</scope>
    <source>
        <strain evidence="3">Kir15-3F</strain>
    </source>
</reference>
<organism evidence="2 3">
    <name type="scientific">Candidatus Viridilinea mediisalina</name>
    <dbReference type="NCBI Taxonomy" id="2024553"/>
    <lineage>
        <taxon>Bacteria</taxon>
        <taxon>Bacillati</taxon>
        <taxon>Chloroflexota</taxon>
        <taxon>Chloroflexia</taxon>
        <taxon>Chloroflexales</taxon>
        <taxon>Chloroflexineae</taxon>
        <taxon>Oscillochloridaceae</taxon>
        <taxon>Candidatus Viridilinea</taxon>
    </lineage>
</organism>
<dbReference type="InterPro" id="IPR015797">
    <property type="entry name" value="NUDIX_hydrolase-like_dom_sf"/>
</dbReference>
<dbReference type="SUPFAM" id="SSF55811">
    <property type="entry name" value="Nudix"/>
    <property type="match status" value="1"/>
</dbReference>
<evidence type="ECO:0000313" key="3">
    <source>
        <dbReference type="Proteomes" id="UP000220527"/>
    </source>
</evidence>
<evidence type="ECO:0000259" key="1">
    <source>
        <dbReference type="PROSITE" id="PS51462"/>
    </source>
</evidence>
<sequence length="287" mass="31255">METKHSALALRRARICILLDELAAAAPREDGRPGRLVELEGVQDQEYLLGVVDMVATMGLVRLTSDGLGAWVVSPAAGWALRAWCDLVAAEAPLVADWQGAGVTPGEQLRHPFAKGANFLAALDQRRQEVLPGSLAVREIEAAVGLVAQSRAADEWAFLFTFDQAAGAWQLPGGRREYTDASLEAALLRELREELAVELHMPDDLHLRALPPPFVGMRTSPTYGLRSRTCFYPFLVTLQHELPLVTPHVRWLTMAEVQAGRAADGACVAAEPLLHVLNRSEFDLGAL</sequence>
<dbReference type="Pfam" id="PF00293">
    <property type="entry name" value="NUDIX"/>
    <property type="match status" value="1"/>
</dbReference>
<proteinExistence type="predicted"/>
<dbReference type="Proteomes" id="UP000220527">
    <property type="component" value="Unassembled WGS sequence"/>
</dbReference>
<name>A0A2A6RNY7_9CHLR</name>